<reference evidence="1" key="1">
    <citation type="journal article" date="2015" name="Nature">
        <title>Complex archaea that bridge the gap between prokaryotes and eukaryotes.</title>
        <authorList>
            <person name="Spang A."/>
            <person name="Saw J.H."/>
            <person name="Jorgensen S.L."/>
            <person name="Zaremba-Niedzwiedzka K."/>
            <person name="Martijn J."/>
            <person name="Lind A.E."/>
            <person name="van Eijk R."/>
            <person name="Schleper C."/>
            <person name="Guy L."/>
            <person name="Ettema T.J."/>
        </authorList>
    </citation>
    <scope>NUCLEOTIDE SEQUENCE</scope>
</reference>
<dbReference type="EMBL" id="LAZR01051358">
    <property type="protein sequence ID" value="KKK85331.1"/>
    <property type="molecule type" value="Genomic_DNA"/>
</dbReference>
<proteinExistence type="predicted"/>
<gene>
    <name evidence="1" type="ORF">LCGC14_2774340</name>
</gene>
<sequence length="70" mass="8014">MSEPQEEKLSRMVAEVVEARQHPCDKCGHDGGKHAFDVYPIRENSKHPCALSCTVCFDLESEVLERQRKK</sequence>
<name>A0A0F9BLQ3_9ZZZZ</name>
<comment type="caution">
    <text evidence="1">The sequence shown here is derived from an EMBL/GenBank/DDBJ whole genome shotgun (WGS) entry which is preliminary data.</text>
</comment>
<organism evidence="1">
    <name type="scientific">marine sediment metagenome</name>
    <dbReference type="NCBI Taxonomy" id="412755"/>
    <lineage>
        <taxon>unclassified sequences</taxon>
        <taxon>metagenomes</taxon>
        <taxon>ecological metagenomes</taxon>
    </lineage>
</organism>
<protein>
    <submittedName>
        <fullName evidence="1">Uncharacterized protein</fullName>
    </submittedName>
</protein>
<accession>A0A0F9BLQ3</accession>
<dbReference type="AlphaFoldDB" id="A0A0F9BLQ3"/>
<evidence type="ECO:0000313" key="1">
    <source>
        <dbReference type="EMBL" id="KKK85331.1"/>
    </source>
</evidence>